<dbReference type="EMBL" id="JADQCH020000002">
    <property type="protein sequence ID" value="MEY2345203.1"/>
    <property type="molecule type" value="Genomic_DNA"/>
</dbReference>
<name>A0ABD5LV06_PROMI</name>
<gene>
    <name evidence="1" type="ORF">I3679_019635</name>
</gene>
<protein>
    <submittedName>
        <fullName evidence="1">FlhC family transcriptional regulator</fullName>
    </submittedName>
</protein>
<dbReference type="SUPFAM" id="SSF160930">
    <property type="entry name" value="FlhC-like"/>
    <property type="match status" value="1"/>
</dbReference>
<reference evidence="1" key="1">
    <citation type="submission" date="2021-05" db="EMBL/GenBank/DDBJ databases">
        <title>First report of NDM-5 and VEB-6 producing Proteus mirabilis isolated from blood of a sepsis patient in Kolkata, India.</title>
        <authorList>
            <person name="Halder G."/>
            <person name="Chaudhuri B."/>
            <person name="Dutta S."/>
        </authorList>
    </citation>
    <scope>NUCLEOTIDE SEQUENCE [LARGE SCALE GENOMIC DNA]</scope>
    <source>
        <strain evidence="1">7049</strain>
    </source>
</reference>
<sequence>MEKSTDYKSGWLGRWIAARHMALAGYITKIIMIETGLTYKQVRRLYQDIENDGYELERRSRTFRGGATLIHSHTSKIQASLLMQLYRNIGGEDVIRSIDIKALNKAFRMYHAIRKEVPGMKGARWAPFDITDAWCLASELRCGDAMLEECGNCECTYFTSVNQRTCVECPFASPIRVKPRDFPQLGSLA</sequence>
<dbReference type="AlphaFoldDB" id="A0ABD5LV06"/>
<evidence type="ECO:0000313" key="1">
    <source>
        <dbReference type="EMBL" id="MEY2345203.1"/>
    </source>
</evidence>
<comment type="caution">
    <text evidence="1">The sequence shown here is derived from an EMBL/GenBank/DDBJ whole genome shotgun (WGS) entry which is preliminary data.</text>
</comment>
<organism evidence="1">
    <name type="scientific">Proteus mirabilis</name>
    <dbReference type="NCBI Taxonomy" id="584"/>
    <lineage>
        <taxon>Bacteria</taxon>
        <taxon>Pseudomonadati</taxon>
        <taxon>Pseudomonadota</taxon>
        <taxon>Gammaproteobacteria</taxon>
        <taxon>Enterobacterales</taxon>
        <taxon>Morganellaceae</taxon>
        <taxon>Proteus</taxon>
    </lineage>
</organism>
<proteinExistence type="predicted"/>
<accession>A0ABD5LV06</accession>